<dbReference type="OrthoDB" id="73273at2759"/>
<dbReference type="GO" id="GO:0004407">
    <property type="term" value="F:histone deacetylase activity"/>
    <property type="evidence" value="ECO:0007669"/>
    <property type="project" value="TreeGrafter"/>
</dbReference>
<evidence type="ECO:0000313" key="2">
    <source>
        <dbReference type="EMBL" id="PVU93249.1"/>
    </source>
</evidence>
<dbReference type="Gene3D" id="3.40.800.20">
    <property type="entry name" value="Histone deacetylase domain"/>
    <property type="match status" value="1"/>
</dbReference>
<dbReference type="InterPro" id="IPR000286">
    <property type="entry name" value="HDACs"/>
</dbReference>
<dbReference type="PANTHER" id="PTHR10625:SF10">
    <property type="entry name" value="HISTONE DEACETYLASE HDAC1"/>
    <property type="match status" value="1"/>
</dbReference>
<dbReference type="GO" id="GO:0031507">
    <property type="term" value="P:heterochromatin formation"/>
    <property type="evidence" value="ECO:0007669"/>
    <property type="project" value="TreeGrafter"/>
</dbReference>
<sequence>MGKVVLIKPRKKCEIADLLPSNIGRASMVHSLIESFEELYSEIDIKVADLADISDLKTYHNSSYIDYLMQRGSSDDKEFEDKEDMDEFYGLQYDCYPFDQMTEYVQETCGGTLSAVSELLKNRESSKNKHKKLRLNVELNQKSNNTSNSDSRSEFEKAYSEKTVVAIHWEGGRHHGHKSNASGFCYINDIVIGILKIQKSLEYMPKIMYIDLDLHHGNGVQNAFFYSNNVLSLSIHHFDHETRFFPFSGGEILGNDSESKLAKNGMTLNVPLKKGLNDENFIYIFDEIVVKIVSEFNPEYIVVQCGCDGLAGDPANIWNLTIVSYLHAIRKLLEYTVSNDNNLSKNSPDNQNEKIRKSADNNSDKKRLLVLGGGGYNNTNVARCWTAITLYLTKYFNSGEFMSFEEVVDTLVPDHEFIENYSPYYDLSIEANHLQKDENTREYLDFVIEKVQSVWCKST</sequence>
<dbReference type="Pfam" id="PF00850">
    <property type="entry name" value="Hist_deacetyl"/>
    <property type="match status" value="1"/>
</dbReference>
<accession>A0A2T9YLQ6</accession>
<evidence type="ECO:0000313" key="3">
    <source>
        <dbReference type="Proteomes" id="UP000245699"/>
    </source>
</evidence>
<dbReference type="EMBL" id="MBFT01000328">
    <property type="protein sequence ID" value="PVU93249.1"/>
    <property type="molecule type" value="Genomic_DNA"/>
</dbReference>
<dbReference type="Proteomes" id="UP000245699">
    <property type="component" value="Unassembled WGS sequence"/>
</dbReference>
<dbReference type="STRING" id="61424.A0A2T9YLQ6"/>
<gene>
    <name evidence="2" type="ORF">BB559_003359</name>
</gene>
<protein>
    <recommendedName>
        <fullName evidence="1">Histone deacetylase domain-containing protein</fullName>
    </recommendedName>
</protein>
<organism evidence="2 3">
    <name type="scientific">Furculomyces boomerangus</name>
    <dbReference type="NCBI Taxonomy" id="61424"/>
    <lineage>
        <taxon>Eukaryota</taxon>
        <taxon>Fungi</taxon>
        <taxon>Fungi incertae sedis</taxon>
        <taxon>Zoopagomycota</taxon>
        <taxon>Kickxellomycotina</taxon>
        <taxon>Harpellomycetes</taxon>
        <taxon>Harpellales</taxon>
        <taxon>Harpellaceae</taxon>
        <taxon>Furculomyces</taxon>
    </lineage>
</organism>
<comment type="caution">
    <text evidence="2">The sequence shown here is derived from an EMBL/GenBank/DDBJ whole genome shotgun (WGS) entry which is preliminary data.</text>
</comment>
<keyword evidence="3" id="KW-1185">Reference proteome</keyword>
<dbReference type="PRINTS" id="PR01270">
    <property type="entry name" value="HDASUPER"/>
</dbReference>
<dbReference type="SUPFAM" id="SSF52768">
    <property type="entry name" value="Arginase/deacetylase"/>
    <property type="match status" value="1"/>
</dbReference>
<reference evidence="2 3" key="1">
    <citation type="journal article" date="2018" name="MBio">
        <title>Comparative Genomics Reveals the Core Gene Toolbox for the Fungus-Insect Symbiosis.</title>
        <authorList>
            <person name="Wang Y."/>
            <person name="Stata M."/>
            <person name="Wang W."/>
            <person name="Stajich J.E."/>
            <person name="White M.M."/>
            <person name="Moncalvo J.M."/>
        </authorList>
    </citation>
    <scope>NUCLEOTIDE SEQUENCE [LARGE SCALE GENOMIC DNA]</scope>
    <source>
        <strain evidence="2 3">AUS-77-4</strain>
    </source>
</reference>
<dbReference type="InterPro" id="IPR023801">
    <property type="entry name" value="His_deacetylse_dom"/>
</dbReference>
<evidence type="ECO:0000259" key="1">
    <source>
        <dbReference type="Pfam" id="PF00850"/>
    </source>
</evidence>
<dbReference type="AlphaFoldDB" id="A0A2T9YLQ6"/>
<dbReference type="InterPro" id="IPR023696">
    <property type="entry name" value="Ureohydrolase_dom_sf"/>
</dbReference>
<dbReference type="GO" id="GO:0070210">
    <property type="term" value="C:Rpd3L-Expanded complex"/>
    <property type="evidence" value="ECO:0007669"/>
    <property type="project" value="TreeGrafter"/>
</dbReference>
<feature type="domain" description="Histone deacetylase" evidence="1">
    <location>
        <begin position="20"/>
        <end position="337"/>
    </location>
</feature>
<dbReference type="PANTHER" id="PTHR10625">
    <property type="entry name" value="HISTONE DEACETYLASE HDAC1-RELATED"/>
    <property type="match status" value="1"/>
</dbReference>
<dbReference type="InterPro" id="IPR037138">
    <property type="entry name" value="His_deacetylse_dom_sf"/>
</dbReference>
<name>A0A2T9YLQ6_9FUNG</name>
<proteinExistence type="predicted"/>